<dbReference type="Proteomes" id="UP000663862">
    <property type="component" value="Unassembled WGS sequence"/>
</dbReference>
<evidence type="ECO:0000313" key="14">
    <source>
        <dbReference type="Proteomes" id="UP000663873"/>
    </source>
</evidence>
<dbReference type="Pfam" id="PF15004">
    <property type="entry name" value="MYEOV2"/>
    <property type="match status" value="1"/>
</dbReference>
<evidence type="ECO:0000313" key="4">
    <source>
        <dbReference type="EMBL" id="CAF3375524.1"/>
    </source>
</evidence>
<organism evidence="7 13">
    <name type="scientific">Rotaria socialis</name>
    <dbReference type="NCBI Taxonomy" id="392032"/>
    <lineage>
        <taxon>Eukaryota</taxon>
        <taxon>Metazoa</taxon>
        <taxon>Spiralia</taxon>
        <taxon>Gnathifera</taxon>
        <taxon>Rotifera</taxon>
        <taxon>Eurotatoria</taxon>
        <taxon>Bdelloidea</taxon>
        <taxon>Philodinida</taxon>
        <taxon>Philodinidae</taxon>
        <taxon>Rotaria</taxon>
    </lineage>
</organism>
<keyword evidence="2" id="KW-0736">Signalosome</keyword>
<dbReference type="Proteomes" id="UP000663873">
    <property type="component" value="Unassembled WGS sequence"/>
</dbReference>
<dbReference type="EMBL" id="CAJNYV010000689">
    <property type="protein sequence ID" value="CAF3375524.1"/>
    <property type="molecule type" value="Genomic_DNA"/>
</dbReference>
<dbReference type="EMBL" id="CAJOBS010000541">
    <property type="protein sequence ID" value="CAF4598275.1"/>
    <property type="molecule type" value="Genomic_DNA"/>
</dbReference>
<evidence type="ECO:0000313" key="6">
    <source>
        <dbReference type="EMBL" id="CAF3501841.1"/>
    </source>
</evidence>
<evidence type="ECO:0000313" key="9">
    <source>
        <dbReference type="EMBL" id="CAF4177124.1"/>
    </source>
</evidence>
<dbReference type="EMBL" id="CAJNYU010002055">
    <property type="protein sequence ID" value="CAF3501841.1"/>
    <property type="molecule type" value="Genomic_DNA"/>
</dbReference>
<dbReference type="InterPro" id="IPR029391">
    <property type="entry name" value="CSN9_metazoa"/>
</dbReference>
<dbReference type="EMBL" id="CAJOBO010000203">
    <property type="protein sequence ID" value="CAF4161120.1"/>
    <property type="molecule type" value="Genomic_DNA"/>
</dbReference>
<dbReference type="EMBL" id="CAJNXB010002292">
    <property type="protein sequence ID" value="CAF3232196.1"/>
    <property type="molecule type" value="Genomic_DNA"/>
</dbReference>
<name>A0A818PP22_9BILA</name>
<evidence type="ECO:0000256" key="1">
    <source>
        <dbReference type="ARBA" id="ARBA00009162"/>
    </source>
</evidence>
<accession>A0A818PP22</accession>
<dbReference type="Proteomes" id="UP000663833">
    <property type="component" value="Unassembled WGS sequence"/>
</dbReference>
<evidence type="ECO:0000313" key="10">
    <source>
        <dbReference type="EMBL" id="CAF4317877.1"/>
    </source>
</evidence>
<dbReference type="Proteomes" id="UP000663825">
    <property type="component" value="Unassembled WGS sequence"/>
</dbReference>
<dbReference type="OrthoDB" id="9972368at2759"/>
<dbReference type="Proteomes" id="UP000663865">
    <property type="component" value="Unassembled WGS sequence"/>
</dbReference>
<comment type="caution">
    <text evidence="7">The sequence shown here is derived from an EMBL/GenBank/DDBJ whole genome shotgun (WGS) entry which is preliminary data.</text>
</comment>
<dbReference type="EMBL" id="CAJOBQ010000286">
    <property type="protein sequence ID" value="CAF4317877.1"/>
    <property type="molecule type" value="Genomic_DNA"/>
</dbReference>
<dbReference type="EMBL" id="CAJOBP010000429">
    <property type="protein sequence ID" value="CAF4177124.1"/>
    <property type="molecule type" value="Genomic_DNA"/>
</dbReference>
<gene>
    <name evidence="6" type="ORF">FME351_LOCUS16833</name>
    <name evidence="5" type="ORF">GRG538_LOCUS7900</name>
    <name evidence="8" type="ORF">HFQ381_LOCUS4975</name>
    <name evidence="4" type="ORF">KIK155_LOCUS5799</name>
    <name evidence="7" type="ORF">LUA448_LOCUS31613</name>
    <name evidence="11" type="ORF">QYT958_LOCUS953</name>
    <name evidence="3" type="ORF">TIS948_LOCUS14169</name>
    <name evidence="12" type="ORF">TOA249_LOCUS10424</name>
    <name evidence="10" type="ORF">TSG867_LOCUS7349</name>
    <name evidence="9" type="ORF">UJA718_LOCUS5072</name>
</gene>
<evidence type="ECO:0000313" key="12">
    <source>
        <dbReference type="EMBL" id="CAF4598275.1"/>
    </source>
</evidence>
<sequence>MNQYFSNSKAVDEGMYADESGGNCDYDDDDMGVGSGEAIMRLDSSSTAGFMSHHIPIMATEKVVHADFFNDFGDLFDADSFALNATTTGHRIRTVANIHTCRKGLRIAGRYAQQHFTDAEQWSPVVSTNAKRSGVASAVANDHLMTIESSVLKKENIELYDSESNNGKLHDGTNYCRLGRGVRVIKFQQYDSVLYRSNSIFNVLSTLSNKLKNCPFSALVYL</sequence>
<dbReference type="EMBL" id="CAJNYT010000852">
    <property type="protein sequence ID" value="CAF3377673.1"/>
    <property type="molecule type" value="Genomic_DNA"/>
</dbReference>
<reference evidence="7" key="1">
    <citation type="submission" date="2021-02" db="EMBL/GenBank/DDBJ databases">
        <authorList>
            <person name="Nowell W R."/>
        </authorList>
    </citation>
    <scope>NUCLEOTIDE SEQUENCE</scope>
</reference>
<dbReference type="Proteomes" id="UP000663872">
    <property type="component" value="Unassembled WGS sequence"/>
</dbReference>
<dbReference type="EMBL" id="CAJOBR010000047">
    <property type="protein sequence ID" value="CAF4455103.1"/>
    <property type="molecule type" value="Genomic_DNA"/>
</dbReference>
<protein>
    <submittedName>
        <fullName evidence="7">Uncharacterized protein</fullName>
    </submittedName>
</protein>
<dbReference type="Proteomes" id="UP000663838">
    <property type="component" value="Unassembled WGS sequence"/>
</dbReference>
<evidence type="ECO:0000256" key="2">
    <source>
        <dbReference type="ARBA" id="ARBA00022790"/>
    </source>
</evidence>
<dbReference type="AlphaFoldDB" id="A0A818PP22"/>
<evidence type="ECO:0000313" key="7">
    <source>
        <dbReference type="EMBL" id="CAF3624770.1"/>
    </source>
</evidence>
<proteinExistence type="inferred from homology"/>
<evidence type="ECO:0000313" key="13">
    <source>
        <dbReference type="Proteomes" id="UP000663833"/>
    </source>
</evidence>
<evidence type="ECO:0000313" key="8">
    <source>
        <dbReference type="EMBL" id="CAF4161120.1"/>
    </source>
</evidence>
<dbReference type="Proteomes" id="UP000663851">
    <property type="component" value="Unassembled WGS sequence"/>
</dbReference>
<comment type="similarity">
    <text evidence="1">Belongs to the CSN9 family.</text>
</comment>
<dbReference type="Proteomes" id="UP000663848">
    <property type="component" value="Unassembled WGS sequence"/>
</dbReference>
<dbReference type="EMBL" id="CAJNYD010004702">
    <property type="protein sequence ID" value="CAF3624770.1"/>
    <property type="molecule type" value="Genomic_DNA"/>
</dbReference>
<keyword evidence="14" id="KW-1185">Reference proteome</keyword>
<dbReference type="Proteomes" id="UP000663869">
    <property type="component" value="Unassembled WGS sequence"/>
</dbReference>
<dbReference type="GO" id="GO:0008180">
    <property type="term" value="C:COP9 signalosome"/>
    <property type="evidence" value="ECO:0007669"/>
    <property type="project" value="UniProtKB-KW"/>
</dbReference>
<evidence type="ECO:0000313" key="5">
    <source>
        <dbReference type="EMBL" id="CAF3377673.1"/>
    </source>
</evidence>
<evidence type="ECO:0000313" key="3">
    <source>
        <dbReference type="EMBL" id="CAF3232196.1"/>
    </source>
</evidence>
<evidence type="ECO:0000313" key="11">
    <source>
        <dbReference type="EMBL" id="CAF4455103.1"/>
    </source>
</evidence>